<feature type="transmembrane region" description="Helical" evidence="6">
    <location>
        <begin position="124"/>
        <end position="143"/>
    </location>
</feature>
<evidence type="ECO:0000313" key="8">
    <source>
        <dbReference type="Proteomes" id="UP000295066"/>
    </source>
</evidence>
<accession>A0A4R8M2U1</accession>
<protein>
    <submittedName>
        <fullName evidence="7">Branched-chain amino acid transport system permease protein</fullName>
    </submittedName>
</protein>
<comment type="caution">
    <text evidence="7">The sequence shown here is derived from an EMBL/GenBank/DDBJ whole genome shotgun (WGS) entry which is preliminary data.</text>
</comment>
<dbReference type="Proteomes" id="UP000295066">
    <property type="component" value="Unassembled WGS sequence"/>
</dbReference>
<evidence type="ECO:0000256" key="2">
    <source>
        <dbReference type="ARBA" id="ARBA00022475"/>
    </source>
</evidence>
<keyword evidence="4 6" id="KW-1133">Transmembrane helix</keyword>
<dbReference type="GO" id="GO:0005886">
    <property type="term" value="C:plasma membrane"/>
    <property type="evidence" value="ECO:0007669"/>
    <property type="project" value="UniProtKB-SubCell"/>
</dbReference>
<dbReference type="InterPro" id="IPR001851">
    <property type="entry name" value="ABC_transp_permease"/>
</dbReference>
<evidence type="ECO:0000256" key="5">
    <source>
        <dbReference type="ARBA" id="ARBA00023136"/>
    </source>
</evidence>
<feature type="transmembrane region" description="Helical" evidence="6">
    <location>
        <begin position="60"/>
        <end position="80"/>
    </location>
</feature>
<feature type="transmembrane region" description="Helical" evidence="6">
    <location>
        <begin position="247"/>
        <end position="263"/>
    </location>
</feature>
<dbReference type="CDD" id="cd06581">
    <property type="entry name" value="TM_PBP1_LivM_like"/>
    <property type="match status" value="1"/>
</dbReference>
<dbReference type="GO" id="GO:0015658">
    <property type="term" value="F:branched-chain amino acid transmembrane transporter activity"/>
    <property type="evidence" value="ECO:0007669"/>
    <property type="project" value="InterPro"/>
</dbReference>
<evidence type="ECO:0000256" key="4">
    <source>
        <dbReference type="ARBA" id="ARBA00022989"/>
    </source>
</evidence>
<dbReference type="InterPro" id="IPR043428">
    <property type="entry name" value="LivM-like"/>
</dbReference>
<name>A0A4R8M2U1_9BACT</name>
<keyword evidence="2" id="KW-1003">Cell membrane</keyword>
<dbReference type="EMBL" id="SORI01000013">
    <property type="protein sequence ID" value="TDY59480.1"/>
    <property type="molecule type" value="Genomic_DNA"/>
</dbReference>
<evidence type="ECO:0000256" key="1">
    <source>
        <dbReference type="ARBA" id="ARBA00004651"/>
    </source>
</evidence>
<feature type="transmembrane region" description="Helical" evidence="6">
    <location>
        <begin position="210"/>
        <end position="235"/>
    </location>
</feature>
<dbReference type="PANTHER" id="PTHR30482:SF10">
    <property type="entry name" value="HIGH-AFFINITY BRANCHED-CHAIN AMINO ACID TRANSPORT PROTEIN BRAE"/>
    <property type="match status" value="1"/>
</dbReference>
<dbReference type="PANTHER" id="PTHR30482">
    <property type="entry name" value="HIGH-AFFINITY BRANCHED-CHAIN AMINO ACID TRANSPORT SYSTEM PERMEASE"/>
    <property type="match status" value="1"/>
</dbReference>
<reference evidence="7 8" key="1">
    <citation type="submission" date="2019-03" db="EMBL/GenBank/DDBJ databases">
        <title>Genomic Encyclopedia of Type Strains, Phase IV (KMG-IV): sequencing the most valuable type-strain genomes for metagenomic binning, comparative biology and taxonomic classification.</title>
        <authorList>
            <person name="Goeker M."/>
        </authorList>
    </citation>
    <scope>NUCLEOTIDE SEQUENCE [LARGE SCALE GENOMIC DNA]</scope>
    <source>
        <strain evidence="7 8">DSM 25964</strain>
    </source>
</reference>
<comment type="subcellular location">
    <subcellularLocation>
        <location evidence="1">Cell membrane</location>
        <topology evidence="1">Multi-pass membrane protein</topology>
    </subcellularLocation>
</comment>
<evidence type="ECO:0000256" key="3">
    <source>
        <dbReference type="ARBA" id="ARBA00022692"/>
    </source>
</evidence>
<gene>
    <name evidence="7" type="ORF">C8D99_11358</name>
</gene>
<dbReference type="AlphaFoldDB" id="A0A4R8M2U1"/>
<proteinExistence type="predicted"/>
<organism evidence="7 8">
    <name type="scientific">Aminivibrio pyruvatiphilus</name>
    <dbReference type="NCBI Taxonomy" id="1005740"/>
    <lineage>
        <taxon>Bacteria</taxon>
        <taxon>Thermotogati</taxon>
        <taxon>Synergistota</taxon>
        <taxon>Synergistia</taxon>
        <taxon>Synergistales</taxon>
        <taxon>Aminobacteriaceae</taxon>
        <taxon>Aminivibrio</taxon>
    </lineage>
</organism>
<feature type="transmembrane region" description="Helical" evidence="6">
    <location>
        <begin position="173"/>
        <end position="198"/>
    </location>
</feature>
<dbReference type="Pfam" id="PF02653">
    <property type="entry name" value="BPD_transp_2"/>
    <property type="match status" value="1"/>
</dbReference>
<keyword evidence="8" id="KW-1185">Reference proteome</keyword>
<evidence type="ECO:0000313" key="7">
    <source>
        <dbReference type="EMBL" id="TDY59480.1"/>
    </source>
</evidence>
<sequence length="287" mass="30645">MDYILSIVILAGINMIAVLGLSIFTGFTGLFSLGHAAFVAVGAYTSAILTYYYYVPFYLALAAGAAAAGIVSLVIGVPTLRAKLRSDYFAIAILGFGEALRVILENLEITNGARGLPGIDGFTTMPVVLVCLAGGVLVARNFLRSRWGAACIAIREDPVAAEMAGVRLFRTRLLSLVVSAVYCGLSGGLLAHFLSFIQPVMFTLVQSTQLLAAVIAGGMGSISGPLIASFVFIGLPEALRVAQMWRLVAYGLLLVLIMVYRPQGLMGYSELSRFFRKNRNTEGRSRS</sequence>
<keyword evidence="5 6" id="KW-0472">Membrane</keyword>
<keyword evidence="3 6" id="KW-0812">Transmembrane</keyword>
<dbReference type="OrthoDB" id="9789927at2"/>
<feature type="transmembrane region" description="Helical" evidence="6">
    <location>
        <begin position="36"/>
        <end position="54"/>
    </location>
</feature>
<evidence type="ECO:0000256" key="6">
    <source>
        <dbReference type="SAM" id="Phobius"/>
    </source>
</evidence>
<dbReference type="RefSeq" id="WP_133958016.1">
    <property type="nucleotide sequence ID" value="NZ_SORI01000013.1"/>
</dbReference>
<feature type="transmembrane region" description="Helical" evidence="6">
    <location>
        <begin position="6"/>
        <end position="24"/>
    </location>
</feature>